<keyword evidence="2 6" id="KW-0812">Transmembrane</keyword>
<feature type="compositionally biased region" description="Low complexity" evidence="5">
    <location>
        <begin position="301"/>
        <end position="315"/>
    </location>
</feature>
<name>A0A7W7ZVW8_9ACTN</name>
<proteinExistence type="predicted"/>
<evidence type="ECO:0000256" key="2">
    <source>
        <dbReference type="ARBA" id="ARBA00022692"/>
    </source>
</evidence>
<feature type="transmembrane region" description="Helical" evidence="6">
    <location>
        <begin position="111"/>
        <end position="131"/>
    </location>
</feature>
<comment type="caution">
    <text evidence="8">The sequence shown here is derived from an EMBL/GenBank/DDBJ whole genome shotgun (WGS) entry which is preliminary data.</text>
</comment>
<comment type="subcellular location">
    <subcellularLocation>
        <location evidence="1">Membrane</location>
        <topology evidence="1">Multi-pass membrane protein</topology>
    </subcellularLocation>
</comment>
<reference evidence="8 9" key="1">
    <citation type="submission" date="2020-08" db="EMBL/GenBank/DDBJ databases">
        <title>Genomic Encyclopedia of Type Strains, Phase IV (KMG-IV): sequencing the most valuable type-strain genomes for metagenomic binning, comparative biology and taxonomic classification.</title>
        <authorList>
            <person name="Goeker M."/>
        </authorList>
    </citation>
    <scope>NUCLEOTIDE SEQUENCE [LARGE SCALE GENOMIC DNA]</scope>
    <source>
        <strain evidence="8 9">DSM 45385</strain>
    </source>
</reference>
<dbReference type="AlphaFoldDB" id="A0A7W7ZVW8"/>
<sequence length="380" mass="40330">MSEVVTGDAVVVEVRVAQMPSRAVAVVIDMLVQGVLMIGFAVLLINFAGISDTALFAAANIVMVVLVIVGYPVIFETATRGRSLGKMALGLRVVGDDGSPERFRQALMRGLAGVMEFWMFSGAPALISSLVSQRGKRLGDVFAGTIVISERAPRDTAQAIVMPPPLAAWATTLELSQLPDEVAAAARQYLSRWYDLAPAVQHEMGVRIANQVASYVSPAAPGGAPPHAYLSAVLAERRRREEIRLARHTRPPTTWPQPAPAPPGRWAQQQQPPAPRPQPWQAPPPPPRAPGPVSPNPWALPGQQAPGQQPAQPTPSSGWQPGPTFPAPQQPAYPGPQQPVAQPWNGQAGPGVDRRPAALPDYSRPEEPPGVTPGGFAPPA</sequence>
<feature type="transmembrane region" description="Helical" evidence="6">
    <location>
        <begin position="23"/>
        <end position="48"/>
    </location>
</feature>
<dbReference type="PANTHER" id="PTHR38480">
    <property type="entry name" value="SLR0254 PROTEIN"/>
    <property type="match status" value="1"/>
</dbReference>
<keyword evidence="9" id="KW-1185">Reference proteome</keyword>
<feature type="compositionally biased region" description="Pro residues" evidence="5">
    <location>
        <begin position="323"/>
        <end position="337"/>
    </location>
</feature>
<evidence type="ECO:0000256" key="6">
    <source>
        <dbReference type="SAM" id="Phobius"/>
    </source>
</evidence>
<organism evidence="8 9">
    <name type="scientific">Nonomuraea endophytica</name>
    <dbReference type="NCBI Taxonomy" id="714136"/>
    <lineage>
        <taxon>Bacteria</taxon>
        <taxon>Bacillati</taxon>
        <taxon>Actinomycetota</taxon>
        <taxon>Actinomycetes</taxon>
        <taxon>Streptosporangiales</taxon>
        <taxon>Streptosporangiaceae</taxon>
        <taxon>Nonomuraea</taxon>
    </lineage>
</organism>
<dbReference type="InterPro" id="IPR010432">
    <property type="entry name" value="RDD"/>
</dbReference>
<dbReference type="GO" id="GO:0016020">
    <property type="term" value="C:membrane"/>
    <property type="evidence" value="ECO:0007669"/>
    <property type="project" value="UniProtKB-SubCell"/>
</dbReference>
<accession>A0A7W7ZVW8</accession>
<feature type="compositionally biased region" description="Pro residues" evidence="5">
    <location>
        <begin position="253"/>
        <end position="263"/>
    </location>
</feature>
<protein>
    <submittedName>
        <fullName evidence="8">Putative RDD family membrane protein YckC</fullName>
    </submittedName>
</protein>
<evidence type="ECO:0000256" key="1">
    <source>
        <dbReference type="ARBA" id="ARBA00004141"/>
    </source>
</evidence>
<feature type="region of interest" description="Disordered" evidence="5">
    <location>
        <begin position="244"/>
        <end position="380"/>
    </location>
</feature>
<keyword evidence="4 6" id="KW-0472">Membrane</keyword>
<feature type="domain" description="RDD" evidence="7">
    <location>
        <begin position="17"/>
        <end position="144"/>
    </location>
</feature>
<evidence type="ECO:0000256" key="5">
    <source>
        <dbReference type="SAM" id="MobiDB-lite"/>
    </source>
</evidence>
<dbReference type="Pfam" id="PF06271">
    <property type="entry name" value="RDD"/>
    <property type="match status" value="1"/>
</dbReference>
<feature type="compositionally biased region" description="Pro residues" evidence="5">
    <location>
        <begin position="368"/>
        <end position="380"/>
    </location>
</feature>
<evidence type="ECO:0000256" key="4">
    <source>
        <dbReference type="ARBA" id="ARBA00023136"/>
    </source>
</evidence>
<evidence type="ECO:0000256" key="3">
    <source>
        <dbReference type="ARBA" id="ARBA00022989"/>
    </source>
</evidence>
<keyword evidence="3 6" id="KW-1133">Transmembrane helix</keyword>
<gene>
    <name evidence="8" type="ORF">HNR40_000189</name>
</gene>
<dbReference type="Proteomes" id="UP000568380">
    <property type="component" value="Unassembled WGS sequence"/>
</dbReference>
<dbReference type="EMBL" id="JACHIN010000001">
    <property type="protein sequence ID" value="MBB5074743.1"/>
    <property type="molecule type" value="Genomic_DNA"/>
</dbReference>
<feature type="compositionally biased region" description="Pro residues" evidence="5">
    <location>
        <begin position="272"/>
        <end position="295"/>
    </location>
</feature>
<evidence type="ECO:0000313" key="9">
    <source>
        <dbReference type="Proteomes" id="UP000568380"/>
    </source>
</evidence>
<dbReference type="RefSeq" id="WP_184957739.1">
    <property type="nucleotide sequence ID" value="NZ_JACHIN010000001.1"/>
</dbReference>
<feature type="transmembrane region" description="Helical" evidence="6">
    <location>
        <begin position="54"/>
        <end position="74"/>
    </location>
</feature>
<evidence type="ECO:0000313" key="8">
    <source>
        <dbReference type="EMBL" id="MBB5074743.1"/>
    </source>
</evidence>
<dbReference type="PANTHER" id="PTHR38480:SF1">
    <property type="entry name" value="SLR0254 PROTEIN"/>
    <property type="match status" value="1"/>
</dbReference>
<evidence type="ECO:0000259" key="7">
    <source>
        <dbReference type="Pfam" id="PF06271"/>
    </source>
</evidence>